<name>A0A4P7QFR7_9CORY</name>
<keyword evidence="2" id="KW-1185">Reference proteome</keyword>
<reference evidence="1 2" key="1">
    <citation type="submission" date="2019-04" db="EMBL/GenBank/DDBJ databases">
        <title>Corynebacterium endometrii sp. nov., isolated from the uterus of a cow with endometritis.</title>
        <authorList>
            <person name="Ballas P."/>
            <person name="Ruckert C."/>
            <person name="Wagener K."/>
            <person name="Drillich M."/>
            <person name="Kaempfer P."/>
            <person name="Busse H.-J."/>
            <person name="Ehling-Schulz M."/>
        </authorList>
    </citation>
    <scope>NUCLEOTIDE SEQUENCE [LARGE SCALE GENOMIC DNA]</scope>
    <source>
        <strain evidence="1 2">LMM-1653</strain>
    </source>
</reference>
<dbReference type="Proteomes" id="UP000296352">
    <property type="component" value="Chromosome"/>
</dbReference>
<dbReference type="OrthoDB" id="4412866at2"/>
<accession>A0A4P7QFR7</accession>
<organism evidence="1 2">
    <name type="scientific">Corynebacterium endometrii</name>
    <dbReference type="NCBI Taxonomy" id="2488819"/>
    <lineage>
        <taxon>Bacteria</taxon>
        <taxon>Bacillati</taxon>
        <taxon>Actinomycetota</taxon>
        <taxon>Actinomycetes</taxon>
        <taxon>Mycobacteriales</taxon>
        <taxon>Corynebacteriaceae</taxon>
        <taxon>Corynebacterium</taxon>
    </lineage>
</organism>
<evidence type="ECO:0000313" key="1">
    <source>
        <dbReference type="EMBL" id="QCB27487.1"/>
    </source>
</evidence>
<dbReference type="KEGG" id="cee:CENDO_00905"/>
<dbReference type="EMBL" id="CP039247">
    <property type="protein sequence ID" value="QCB27487.1"/>
    <property type="molecule type" value="Genomic_DNA"/>
</dbReference>
<proteinExistence type="predicted"/>
<gene>
    <name evidence="1" type="ORF">CENDO_00905</name>
</gene>
<dbReference type="RefSeq" id="WP_136140355.1">
    <property type="nucleotide sequence ID" value="NZ_CP039247.1"/>
</dbReference>
<evidence type="ECO:0000313" key="2">
    <source>
        <dbReference type="Proteomes" id="UP000296352"/>
    </source>
</evidence>
<protein>
    <submittedName>
        <fullName evidence="1">Uncharacterized protein</fullName>
    </submittedName>
</protein>
<dbReference type="AlphaFoldDB" id="A0A4P7QFR7"/>
<sequence length="132" mass="15021">MNHEDSAPDHPAYDFLPAPDAYAWAGGEEGLEFLYAFLEQDLEACLEDERALLPQGLEDLLASDSLEDYVWLWLKHPGPRGFKAFIATGAKFRDIEVDRAYAARVQEWAIDNPPHVTWLREDGYEAPINPFI</sequence>